<dbReference type="AlphaFoldDB" id="A0A8S2GL91"/>
<evidence type="ECO:0000313" key="9">
    <source>
        <dbReference type="Proteomes" id="UP000682733"/>
    </source>
</evidence>
<evidence type="ECO:0000256" key="1">
    <source>
        <dbReference type="ARBA" id="ARBA00004141"/>
    </source>
</evidence>
<evidence type="ECO:0000256" key="4">
    <source>
        <dbReference type="ARBA" id="ARBA00022989"/>
    </source>
</evidence>
<accession>A0A8S2GL91</accession>
<feature type="transmembrane region" description="Helical" evidence="6">
    <location>
        <begin position="192"/>
        <end position="214"/>
    </location>
</feature>
<dbReference type="EMBL" id="CAJOBA010000408">
    <property type="protein sequence ID" value="CAF3529818.1"/>
    <property type="molecule type" value="Genomic_DNA"/>
</dbReference>
<keyword evidence="3 6" id="KW-0812">Transmembrane</keyword>
<feature type="transmembrane region" description="Helical" evidence="6">
    <location>
        <begin position="117"/>
        <end position="140"/>
    </location>
</feature>
<gene>
    <name evidence="7" type="ORF">OVA965_LOCUS2016</name>
    <name evidence="8" type="ORF">TMI583_LOCUS2016</name>
</gene>
<evidence type="ECO:0000256" key="5">
    <source>
        <dbReference type="ARBA" id="ARBA00023136"/>
    </source>
</evidence>
<sequence length="491" mass="53361">MSWKRLVFRKSVDQMVLETKENVFNRPLNFLHLNTLGLGAIIGAGIFVLSGEAAANVAGPSIIVSYCIAAVVAALAALSYCEMASMVPISGSSYSYVYTTMGEFAGWLVGWDLCLEYMMGVSVVAVGWSGYVASFIRLLFSTGIEHRILDAPLNWNDTTQSFYWNGSYFNLPAILIIIALTALLVYDIDVSATFNSIIVLLKIVIMLIFITACIKFINPKNYRPFIPKNLGGNKYGVIGMFHASTIVFFSFIGFDAITTAAQETKKESQNTLAISIMTSLMVSTVLYLGFISVLVGVVSYESLNVHNPISTVTRAMNMKWLEITVDVGAILGLTSVTLVNLFAQPRILYVMSKDGLLPKFFSKLRSTKQKKAKNLPTASDQTRVDVDESISNPPAVIRATSTKPQNAQPQTLGSPYAATIVTGVICALVAGFVPINFLAEITSVEGIIDTCNGLHELAVTTLKGQETHTGETTAQPPRIVMDLTIVHATIR</sequence>
<dbReference type="InterPro" id="IPR002293">
    <property type="entry name" value="AA/rel_permease1"/>
</dbReference>
<evidence type="ECO:0008006" key="10">
    <source>
        <dbReference type="Google" id="ProtNLM"/>
    </source>
</evidence>
<dbReference type="PANTHER" id="PTHR43243:SF4">
    <property type="entry name" value="CATIONIC AMINO ACID TRANSPORTER 4"/>
    <property type="match status" value="1"/>
</dbReference>
<feature type="transmembrane region" description="Helical" evidence="6">
    <location>
        <begin position="93"/>
        <end position="111"/>
    </location>
</feature>
<protein>
    <recommendedName>
        <fullName evidence="10">Amino acid transporter</fullName>
    </recommendedName>
</protein>
<feature type="transmembrane region" description="Helical" evidence="6">
    <location>
        <begin position="416"/>
        <end position="439"/>
    </location>
</feature>
<dbReference type="EMBL" id="CAJNOK010000408">
    <property type="protein sequence ID" value="CAF0751070.1"/>
    <property type="molecule type" value="Genomic_DNA"/>
</dbReference>
<keyword evidence="4 6" id="KW-1133">Transmembrane helix</keyword>
<reference evidence="8" key="1">
    <citation type="submission" date="2021-02" db="EMBL/GenBank/DDBJ databases">
        <authorList>
            <person name="Nowell W R."/>
        </authorList>
    </citation>
    <scope>NUCLEOTIDE SEQUENCE</scope>
</reference>
<evidence type="ECO:0000313" key="7">
    <source>
        <dbReference type="EMBL" id="CAF0751070.1"/>
    </source>
</evidence>
<evidence type="ECO:0000256" key="2">
    <source>
        <dbReference type="ARBA" id="ARBA00022448"/>
    </source>
</evidence>
<dbReference type="Pfam" id="PF13520">
    <property type="entry name" value="AA_permease_2"/>
    <property type="match status" value="1"/>
</dbReference>
<comment type="caution">
    <text evidence="8">The sequence shown here is derived from an EMBL/GenBank/DDBJ whole genome shotgun (WGS) entry which is preliminary data.</text>
</comment>
<evidence type="ECO:0000256" key="3">
    <source>
        <dbReference type="ARBA" id="ARBA00022692"/>
    </source>
</evidence>
<comment type="subcellular location">
    <subcellularLocation>
        <location evidence="1">Membrane</location>
        <topology evidence="1">Multi-pass membrane protein</topology>
    </subcellularLocation>
</comment>
<feature type="transmembrane region" description="Helical" evidence="6">
    <location>
        <begin position="274"/>
        <end position="300"/>
    </location>
</feature>
<dbReference type="GO" id="GO:0016020">
    <property type="term" value="C:membrane"/>
    <property type="evidence" value="ECO:0007669"/>
    <property type="project" value="UniProtKB-SubCell"/>
</dbReference>
<name>A0A8S2GL91_9BILA</name>
<feature type="transmembrane region" description="Helical" evidence="6">
    <location>
        <begin position="168"/>
        <end position="186"/>
    </location>
</feature>
<feature type="transmembrane region" description="Helical" evidence="6">
    <location>
        <begin position="30"/>
        <end position="50"/>
    </location>
</feature>
<evidence type="ECO:0000313" key="8">
    <source>
        <dbReference type="EMBL" id="CAF3529818.1"/>
    </source>
</evidence>
<proteinExistence type="predicted"/>
<feature type="transmembrane region" description="Helical" evidence="6">
    <location>
        <begin position="235"/>
        <end position="254"/>
    </location>
</feature>
<dbReference type="Proteomes" id="UP000677228">
    <property type="component" value="Unassembled WGS sequence"/>
</dbReference>
<dbReference type="Proteomes" id="UP000682733">
    <property type="component" value="Unassembled WGS sequence"/>
</dbReference>
<dbReference type="PANTHER" id="PTHR43243">
    <property type="entry name" value="INNER MEMBRANE TRANSPORTER YGJI-RELATED"/>
    <property type="match status" value="1"/>
</dbReference>
<evidence type="ECO:0000256" key="6">
    <source>
        <dbReference type="SAM" id="Phobius"/>
    </source>
</evidence>
<feature type="transmembrane region" description="Helical" evidence="6">
    <location>
        <begin position="62"/>
        <end position="81"/>
    </location>
</feature>
<dbReference type="GO" id="GO:0015171">
    <property type="term" value="F:amino acid transmembrane transporter activity"/>
    <property type="evidence" value="ECO:0007669"/>
    <property type="project" value="TreeGrafter"/>
</dbReference>
<dbReference type="Gene3D" id="1.20.1740.10">
    <property type="entry name" value="Amino acid/polyamine transporter I"/>
    <property type="match status" value="1"/>
</dbReference>
<feature type="transmembrane region" description="Helical" evidence="6">
    <location>
        <begin position="320"/>
        <end position="343"/>
    </location>
</feature>
<keyword evidence="2" id="KW-0813">Transport</keyword>
<keyword evidence="5 6" id="KW-0472">Membrane</keyword>
<organism evidence="8 9">
    <name type="scientific">Didymodactylos carnosus</name>
    <dbReference type="NCBI Taxonomy" id="1234261"/>
    <lineage>
        <taxon>Eukaryota</taxon>
        <taxon>Metazoa</taxon>
        <taxon>Spiralia</taxon>
        <taxon>Gnathifera</taxon>
        <taxon>Rotifera</taxon>
        <taxon>Eurotatoria</taxon>
        <taxon>Bdelloidea</taxon>
        <taxon>Philodinida</taxon>
        <taxon>Philodinidae</taxon>
        <taxon>Didymodactylos</taxon>
    </lineage>
</organism>